<dbReference type="EMBL" id="CP144527">
    <property type="protein sequence ID" value="WWC72405.1"/>
    <property type="molecule type" value="Genomic_DNA"/>
</dbReference>
<organism evidence="2">
    <name type="scientific">Kwoniella pini CBS 10737</name>
    <dbReference type="NCBI Taxonomy" id="1296096"/>
    <lineage>
        <taxon>Eukaryota</taxon>
        <taxon>Fungi</taxon>
        <taxon>Dikarya</taxon>
        <taxon>Basidiomycota</taxon>
        <taxon>Agaricomycotina</taxon>
        <taxon>Tremellomycetes</taxon>
        <taxon>Tremellales</taxon>
        <taxon>Cryptococcaceae</taxon>
        <taxon>Kwoniella</taxon>
    </lineage>
</organism>
<keyword evidence="4" id="KW-1185">Reference proteome</keyword>
<dbReference type="EMBL" id="KI894015">
    <property type="protein sequence ID" value="OCF46783.1"/>
    <property type="molecule type" value="Genomic_DNA"/>
</dbReference>
<dbReference type="GeneID" id="30175539"/>
<gene>
    <name evidence="2" type="ORF">I206_07170</name>
    <name evidence="3" type="ORF">I206_106367</name>
</gene>
<feature type="compositionally biased region" description="Polar residues" evidence="1">
    <location>
        <begin position="19"/>
        <end position="50"/>
    </location>
</feature>
<protein>
    <submittedName>
        <fullName evidence="2">Uncharacterized protein</fullName>
    </submittedName>
</protein>
<dbReference type="AlphaFoldDB" id="A0A1B9HU37"/>
<evidence type="ECO:0000313" key="3">
    <source>
        <dbReference type="EMBL" id="WWC72405.1"/>
    </source>
</evidence>
<dbReference type="OrthoDB" id="2564610at2759"/>
<feature type="compositionally biased region" description="Basic residues" evidence="1">
    <location>
        <begin position="1"/>
        <end position="17"/>
    </location>
</feature>
<dbReference type="RefSeq" id="XP_019008002.1">
    <property type="nucleotide sequence ID" value="XM_019158864.1"/>
</dbReference>
<reference evidence="2" key="3">
    <citation type="submission" date="2016-07" db="EMBL/GenBank/DDBJ databases">
        <title>Evolution of pathogenesis and genome organization in the Tremellales.</title>
        <authorList>
            <person name="Cuomo C."/>
            <person name="Litvintseva A."/>
            <person name="Heitman J."/>
            <person name="Chen Y."/>
            <person name="Sun S."/>
            <person name="Springer D."/>
            <person name="Dromer F."/>
            <person name="Young S."/>
            <person name="Zeng Q."/>
            <person name="Chapman S."/>
            <person name="Gujja S."/>
            <person name="Saif S."/>
            <person name="Birren B."/>
        </authorList>
    </citation>
    <scope>NUCLEOTIDE SEQUENCE</scope>
    <source>
        <strain evidence="2">CBS 10737</strain>
    </source>
</reference>
<accession>A0A1B9HU37</accession>
<evidence type="ECO:0000313" key="2">
    <source>
        <dbReference type="EMBL" id="OCF46783.1"/>
    </source>
</evidence>
<proteinExistence type="predicted"/>
<feature type="region of interest" description="Disordered" evidence="1">
    <location>
        <begin position="1"/>
        <end position="50"/>
    </location>
</feature>
<name>A0A1B9HU37_9TREE</name>
<reference evidence="3" key="4">
    <citation type="submission" date="2024-02" db="EMBL/GenBank/DDBJ databases">
        <title>Comparative genomics of Cryptococcus and Kwoniella reveals pathogenesis evolution and contrasting modes of karyotype evolution via chromosome fusion or intercentromeric recombination.</title>
        <authorList>
            <person name="Coelho M.A."/>
            <person name="David-Palma M."/>
            <person name="Shea T."/>
            <person name="Bowers K."/>
            <person name="McGinley-Smith S."/>
            <person name="Mohammad A.W."/>
            <person name="Gnirke A."/>
            <person name="Yurkov A.M."/>
            <person name="Nowrousian M."/>
            <person name="Sun S."/>
            <person name="Cuomo C.A."/>
            <person name="Heitman J."/>
        </authorList>
    </citation>
    <scope>NUCLEOTIDE SEQUENCE</scope>
    <source>
        <strain evidence="3">CBS 10737</strain>
    </source>
</reference>
<reference evidence="2" key="1">
    <citation type="submission" date="2013-07" db="EMBL/GenBank/DDBJ databases">
        <title>The Genome Sequence of Cryptococcus pinus CBS10737.</title>
        <authorList>
            <consortium name="The Broad Institute Genome Sequencing Platform"/>
            <person name="Cuomo C."/>
            <person name="Litvintseva A."/>
            <person name="Chen Y."/>
            <person name="Heitman J."/>
            <person name="Sun S."/>
            <person name="Springer D."/>
            <person name="Dromer F."/>
            <person name="Young S.K."/>
            <person name="Zeng Q."/>
            <person name="Gargeya S."/>
            <person name="Fitzgerald M."/>
            <person name="Abouelleil A."/>
            <person name="Alvarado L."/>
            <person name="Berlin A.M."/>
            <person name="Chapman S.B."/>
            <person name="Dewar J."/>
            <person name="Goldberg J."/>
            <person name="Griggs A."/>
            <person name="Gujja S."/>
            <person name="Hansen M."/>
            <person name="Howarth C."/>
            <person name="Imamovic A."/>
            <person name="Larimer J."/>
            <person name="McCowan C."/>
            <person name="Murphy C."/>
            <person name="Pearson M."/>
            <person name="Priest M."/>
            <person name="Roberts A."/>
            <person name="Saif S."/>
            <person name="Shea T."/>
            <person name="Sykes S."/>
            <person name="Wortman J."/>
            <person name="Nusbaum C."/>
            <person name="Birren B."/>
        </authorList>
    </citation>
    <scope>NUCLEOTIDE SEQUENCE [LARGE SCALE GENOMIC DNA]</scope>
    <source>
        <strain evidence="2">CBS 10737</strain>
    </source>
</reference>
<evidence type="ECO:0000256" key="1">
    <source>
        <dbReference type="SAM" id="MobiDB-lite"/>
    </source>
</evidence>
<reference evidence="3" key="2">
    <citation type="submission" date="2013-07" db="EMBL/GenBank/DDBJ databases">
        <authorList>
            <consortium name="The Broad Institute Genome Sequencing Platform"/>
            <person name="Cuomo C."/>
            <person name="Litvintseva A."/>
            <person name="Chen Y."/>
            <person name="Heitman J."/>
            <person name="Sun S."/>
            <person name="Springer D."/>
            <person name="Dromer F."/>
            <person name="Young S.K."/>
            <person name="Zeng Q."/>
            <person name="Gargeya S."/>
            <person name="Fitzgerald M."/>
            <person name="Abouelleil A."/>
            <person name="Alvarado L."/>
            <person name="Berlin A.M."/>
            <person name="Chapman S.B."/>
            <person name="Dewar J."/>
            <person name="Goldberg J."/>
            <person name="Griggs A."/>
            <person name="Gujja S."/>
            <person name="Hansen M."/>
            <person name="Howarth C."/>
            <person name="Imamovic A."/>
            <person name="Larimer J."/>
            <person name="McCowan C."/>
            <person name="Murphy C."/>
            <person name="Pearson M."/>
            <person name="Priest M."/>
            <person name="Roberts A."/>
            <person name="Saif S."/>
            <person name="Shea T."/>
            <person name="Sykes S."/>
            <person name="Wortman J."/>
            <person name="Nusbaum C."/>
            <person name="Birren B."/>
        </authorList>
    </citation>
    <scope>NUCLEOTIDE SEQUENCE</scope>
    <source>
        <strain evidence="3">CBS 10737</strain>
    </source>
</reference>
<sequence>MPRATVRKSRQQPRRSLRYASNTQVESQSQPENKSDVSNEASWLDSQTQGTQTQVENSFLSISTASLPSQYSINIALSKNVKLSTNDERGYQVKGEEALSDAWYKPSDNIGHLKDIRQSDERRIKLPNDALDTQKRSKGHSETSPLWYSAGMKITCVCSLPLLRNSYSFCSSAPVSTSLYPLSSAEEQVATDVTEIPEWYVGDEMIDLDPSMDAIPDFEYTWNIEQHQTQSSNPDTTVCENSQEVYPDKDKNRLRKGKYKAIEKLSFPVQTYNPNSIEVDRDPIRVDVVLPPSQEGSDLNNQEKNAWQEEAKRRKAYWRNLMKKDAGYGKLWEILPLPYSHPSRYLPHSKKRKKTIIPPYQLPRTYTSLPHPFHPDFLQYIKSQSSARVYWLIPIHGPVYIPLLNHPLTKSIYEGQVIPSEGIFLDSINVTKQQDKSNMKLIQWTSELLLNFLESFLHPLYMNENRPFGIIGYSFSGAKPDPYIDLPVPSPLAFHAGYKVSKQDQNQVDISLENITVEANKSEINVKEYKEVIRPEVGDHLRIYLSLKFALQLRTWLHNIKIPITSSSEIVNKDNPEGENTININAIEDSNIRMFYKTRLTLIGERGEVLIVA</sequence>
<evidence type="ECO:0000313" key="4">
    <source>
        <dbReference type="Proteomes" id="UP000094020"/>
    </source>
</evidence>
<dbReference type="KEGG" id="kpin:30175539"/>
<dbReference type="Proteomes" id="UP000094020">
    <property type="component" value="Chromosome 9"/>
</dbReference>